<dbReference type="InParanoid" id="F4K4J5"/>
<evidence type="ECO:0000259" key="3">
    <source>
        <dbReference type="Pfam" id="PF05617"/>
    </source>
</evidence>
<protein>
    <submittedName>
        <fullName evidence="5">Inhibitor/lipid-transfer protein/seed storage 2S albumin superfamily protein (DUF784)</fullName>
    </submittedName>
</protein>
<feature type="signal peptide" evidence="2">
    <location>
        <begin position="1"/>
        <end position="20"/>
    </location>
</feature>
<name>F4K4J5_ARATH</name>
<dbReference type="GeneID" id="834308"/>
<evidence type="ECO:0000256" key="2">
    <source>
        <dbReference type="SAM" id="SignalP"/>
    </source>
</evidence>
<dbReference type="OMA" id="CIQTWNN"/>
<reference evidence="5 6" key="1">
    <citation type="journal article" date="2000" name="Nature">
        <title>Sequence and analysis of chromosome 5 of the plant Arabidopsis thaliana.</title>
        <authorList>
            <consortium name="Kazusa DNA Research Institute"/>
            <consortium name="Cold Spring Harbor and Washington University in St Louis Sequencing Consortium"/>
            <consortium name="European Union Arabidopsis Genome Sequencing Consortium"/>
            <person name="Tabata S."/>
            <person name="Kaneko T."/>
            <person name="Nakamura Y."/>
            <person name="Kotani H."/>
            <person name="Kato T."/>
            <person name="Asamizu E."/>
            <person name="Miyajima N."/>
            <person name="Sasamoto S."/>
            <person name="Kimura T."/>
            <person name="Hosouchi T."/>
            <person name="Kawashima K."/>
            <person name="Kohara M."/>
            <person name="Matsumoto M."/>
            <person name="Matsuno A."/>
            <person name="Muraki A."/>
            <person name="Nakayama S."/>
            <person name="Nakazaki N."/>
            <person name="Naruo K."/>
            <person name="Okumura S."/>
            <person name="Shinpo S."/>
            <person name="Takeuchi C."/>
            <person name="Wada T."/>
            <person name="Watanabe A."/>
            <person name="Yamada M."/>
            <person name="Yasuda M."/>
            <person name="Sato S."/>
            <person name="de la Bastide M."/>
            <person name="Huang E."/>
            <person name="Spiegel L."/>
            <person name="Gnoj L."/>
            <person name="O'Shaughnessy A."/>
            <person name="Preston R."/>
            <person name="Habermann K."/>
            <person name="Murray J."/>
            <person name="Johnson D."/>
            <person name="Rohlfing T."/>
            <person name="Nelson J."/>
            <person name="Stoneking T."/>
            <person name="Pepin K."/>
            <person name="Spieth J."/>
            <person name="Sekhon M."/>
            <person name="Armstrong J."/>
            <person name="Becker M."/>
            <person name="Belter E."/>
            <person name="Cordum H."/>
            <person name="Cordes M."/>
            <person name="Courtney L."/>
            <person name="Courtney W."/>
            <person name="Dante M."/>
            <person name="Du H."/>
            <person name="Edwards J."/>
            <person name="Fryman J."/>
            <person name="Haakensen B."/>
            <person name="Lamar E."/>
            <person name="Latreille P."/>
            <person name="Leonard S."/>
            <person name="Meyer R."/>
            <person name="Mulvaney E."/>
            <person name="Ozersky P."/>
            <person name="Riley A."/>
            <person name="Strowmatt C."/>
            <person name="Wagner-McPherson C."/>
            <person name="Wollam A."/>
            <person name="Yoakum M."/>
            <person name="Bell M."/>
            <person name="Dedhia N."/>
            <person name="Parnell L."/>
            <person name="Shah R."/>
            <person name="Rodriguez M."/>
            <person name="See L.H."/>
            <person name="Vil D."/>
            <person name="Baker J."/>
            <person name="Kirchoff K."/>
            <person name="Toth K."/>
            <person name="King L."/>
            <person name="Bahret A."/>
            <person name="Miller B."/>
            <person name="Marra M."/>
            <person name="Martienssen R."/>
            <person name="McCombie W.R."/>
            <person name="Wilson R.K."/>
            <person name="Murphy G."/>
            <person name="Bancroft I."/>
            <person name="Volckaert G."/>
            <person name="Wambutt R."/>
            <person name="Dusterhoft A."/>
            <person name="Stiekema W."/>
            <person name="Pohl T."/>
            <person name="Entian K.D."/>
            <person name="Terryn N."/>
            <person name="Hartley N."/>
            <person name="Bent E."/>
            <person name="Johnson S."/>
            <person name="Langham S.A."/>
            <person name="McCullagh B."/>
            <person name="Robben J."/>
            <person name="Grymonprez B."/>
            <person name="Zimmermann W."/>
            <person name="Ramsperger U."/>
            <person name="Wedler H."/>
            <person name="Balke K."/>
            <person name="Wedler E."/>
            <person name="Peters S."/>
            <person name="van Staveren M."/>
            <person name="Dirkse W."/>
            <person name="Mooijman P."/>
            <person name="Lankhorst R.K."/>
            <person name="Weitzenegger T."/>
            <person name="Bothe G."/>
            <person name="Rose M."/>
            <person name="Hauf J."/>
            <person name="Berneiser S."/>
            <person name="Hempel S."/>
            <person name="Feldpausch M."/>
            <person name="Lamberth S."/>
            <person name="Villarroel R."/>
            <person name="Gielen J."/>
            <person name="Ardiles W."/>
            <person name="Bents O."/>
            <person name="Lemcke K."/>
            <person name="Kolesov G."/>
            <person name="Mayer K."/>
            <person name="Rudd S."/>
            <person name="Schoof H."/>
            <person name="Schueller C."/>
            <person name="Zaccaria P."/>
            <person name="Mewes H.W."/>
            <person name="Bevan M."/>
            <person name="Fransz P."/>
        </authorList>
    </citation>
    <scope>NUCLEOTIDE SEQUENCE [LARGE SCALE GENOMIC DNA]</scope>
    <source>
        <strain evidence="6">cv. Columbia</strain>
    </source>
</reference>
<gene>
    <name evidence="4 5" type="ordered locus">At5g42955</name>
</gene>
<dbReference type="HOGENOM" id="CLU_168525_0_0_1"/>
<dbReference type="KEGG" id="ath:AT5G42955"/>
<evidence type="ECO:0000256" key="1">
    <source>
        <dbReference type="ARBA" id="ARBA00022729"/>
    </source>
</evidence>
<feature type="domain" description="Prolamin-like" evidence="3">
    <location>
        <begin position="38"/>
        <end position="109"/>
    </location>
</feature>
<accession>F4K4J5</accession>
<dbReference type="PaxDb" id="3702-AT5G42955.1"/>
<dbReference type="PANTHER" id="PTHR31951">
    <property type="entry name" value="BIFUNCTIONAL INHIBITOR/LIPID-TRANSFER PROTEIN/SEED STORAGE 2S ALBUMIN SUPERFAMILY PROTEIN-RELATED"/>
    <property type="match status" value="1"/>
</dbReference>
<dbReference type="Pfam" id="PF05617">
    <property type="entry name" value="Prolamin_like"/>
    <property type="match status" value="1"/>
</dbReference>
<dbReference type="PANTHER" id="PTHR31951:SF29">
    <property type="entry name" value="ECA1 GAMETOGENESIS FAMILY PROTEIN (DUF784)-RELATED"/>
    <property type="match status" value="1"/>
</dbReference>
<keyword evidence="6" id="KW-1185">Reference proteome</keyword>
<organism evidence="5 6">
    <name type="scientific">Arabidopsis thaliana</name>
    <name type="common">Mouse-ear cress</name>
    <dbReference type="NCBI Taxonomy" id="3702"/>
    <lineage>
        <taxon>Eukaryota</taxon>
        <taxon>Viridiplantae</taxon>
        <taxon>Streptophyta</taxon>
        <taxon>Embryophyta</taxon>
        <taxon>Tracheophyta</taxon>
        <taxon>Spermatophyta</taxon>
        <taxon>Magnoliopsida</taxon>
        <taxon>eudicotyledons</taxon>
        <taxon>Gunneridae</taxon>
        <taxon>Pentapetalae</taxon>
        <taxon>rosids</taxon>
        <taxon>malvids</taxon>
        <taxon>Brassicales</taxon>
        <taxon>Brassicaceae</taxon>
        <taxon>Camelineae</taxon>
        <taxon>Arabidopsis</taxon>
    </lineage>
</organism>
<dbReference type="ExpressionAtlas" id="F4K4J5">
    <property type="expression patterns" value="baseline"/>
</dbReference>
<dbReference type="TAIR" id="AT5G42955"/>
<evidence type="ECO:0000313" key="6">
    <source>
        <dbReference type="Proteomes" id="UP000006548"/>
    </source>
</evidence>
<proteinExistence type="predicted"/>
<dbReference type="Araport" id="AT5G42955"/>
<dbReference type="AlphaFoldDB" id="F4K4J5"/>
<dbReference type="STRING" id="3702.F4K4J5"/>
<evidence type="ECO:0000313" key="4">
    <source>
        <dbReference type="Araport" id="AT5G42955"/>
    </source>
</evidence>
<dbReference type="Proteomes" id="UP000006548">
    <property type="component" value="Chromosome 5"/>
</dbReference>
<sequence>MSKFNTQITTLFIVLALVCAFVPAFSVEEAEATLLWNTCLVKITPKCALDIIAAVFENGTMPDPCCKDLVKEGKVCHDTLIKYIADKPMLIAHETEYLKKSDDLWKHCVSISKSASNMECFYYFDF</sequence>
<dbReference type="eggNOG" id="ENOG502R54Q">
    <property type="taxonomic scope" value="Eukaryota"/>
</dbReference>
<reference evidence="6" key="2">
    <citation type="journal article" date="2017" name="Plant J.">
        <title>Araport11: a complete reannotation of the Arabidopsis thaliana reference genome.</title>
        <authorList>
            <person name="Cheng C.Y."/>
            <person name="Krishnakumar V."/>
            <person name="Chan A.P."/>
            <person name="Thibaud-Nissen F."/>
            <person name="Schobel S."/>
            <person name="Town C.D."/>
        </authorList>
    </citation>
    <scope>GENOME REANNOTATION</scope>
    <source>
        <strain evidence="6">cv. Columbia</strain>
    </source>
</reference>
<keyword evidence="1 2" id="KW-0732">Signal</keyword>
<dbReference type="InterPro" id="IPR008502">
    <property type="entry name" value="Prolamin-like"/>
</dbReference>
<feature type="chain" id="PRO_5003315593" evidence="2">
    <location>
        <begin position="21"/>
        <end position="126"/>
    </location>
</feature>
<dbReference type="RefSeq" id="NP_568617.1">
    <property type="nucleotide sequence ID" value="NM_123661.1"/>
</dbReference>
<evidence type="ECO:0000313" key="5">
    <source>
        <dbReference type="EMBL" id="AED94892.1"/>
    </source>
</evidence>
<dbReference type="EMBL" id="CP002688">
    <property type="protein sequence ID" value="AED94892.1"/>
    <property type="molecule type" value="Genomic_DNA"/>
</dbReference>